<organism evidence="7 8">
    <name type="scientific">Flavobacterium buctense</name>
    <dbReference type="NCBI Taxonomy" id="1648146"/>
    <lineage>
        <taxon>Bacteria</taxon>
        <taxon>Pseudomonadati</taxon>
        <taxon>Bacteroidota</taxon>
        <taxon>Flavobacteriia</taxon>
        <taxon>Flavobacteriales</taxon>
        <taxon>Flavobacteriaceae</taxon>
        <taxon>Flavobacterium</taxon>
    </lineage>
</organism>
<dbReference type="Proteomes" id="UP001491349">
    <property type="component" value="Unassembled WGS sequence"/>
</dbReference>
<dbReference type="PROSITE" id="PS51123">
    <property type="entry name" value="OMPA_2"/>
    <property type="match status" value="1"/>
</dbReference>
<proteinExistence type="predicted"/>
<dbReference type="InterPro" id="IPR006665">
    <property type="entry name" value="OmpA-like"/>
</dbReference>
<dbReference type="CDD" id="cd07185">
    <property type="entry name" value="OmpA_C-like"/>
    <property type="match status" value="1"/>
</dbReference>
<dbReference type="Gene3D" id="3.30.1330.60">
    <property type="entry name" value="OmpA-like domain"/>
    <property type="match status" value="1"/>
</dbReference>
<sequence length="437" mass="49059">MKRLFLLALLVSAVGFAQNTKATVLFDYDQFVLTDNAKEKLKEVVSKLDLSQLQSVELNGNTDADGNSKYNVTLSKNRANEVLNYLVTKGIPAEKIQLKFEGENKPIAENASDKGKQQNRRVEITFAIAEKEYTNTIFNQLEKESQFFTGKSNEVITITGKEGTKITIPKNALKKANGKYAIGKIDIELQEFYQKSEAVAANLHTMSDGIMLESGGMIYIKATAKGEELQLKKGAVMTLEMASKNNPNDMQTFYGYPKEDKTVDWSTDDNTIVTEEENWSTYAVFYQDGIKQRDTVYTERSTKKSFKRATTDAEKVSAISSTILQSTKLGWINCDRFYDVPDKTDLFVNIDMKYKPEIRLVFKDINSIMSGHIDKNNRLVLGGIPVGKKATLMAFSCIENEVYFATKEIVIDKNAPVGLELQKTSVAEFKTALQQLN</sequence>
<reference evidence="7 8" key="1">
    <citation type="submission" date="2024-04" db="EMBL/GenBank/DDBJ databases">
        <title>draft genome sequnece of Flavobacterium buctense JCM 30750.</title>
        <authorList>
            <person name="Kim D.-U."/>
        </authorList>
    </citation>
    <scope>NUCLEOTIDE SEQUENCE [LARGE SCALE GENOMIC DNA]</scope>
    <source>
        <strain evidence="7 8">JCM 30750</strain>
    </source>
</reference>
<dbReference type="PANTHER" id="PTHR30329">
    <property type="entry name" value="STATOR ELEMENT OF FLAGELLAR MOTOR COMPLEX"/>
    <property type="match status" value="1"/>
</dbReference>
<evidence type="ECO:0000256" key="5">
    <source>
        <dbReference type="SAM" id="SignalP"/>
    </source>
</evidence>
<evidence type="ECO:0000256" key="3">
    <source>
        <dbReference type="ARBA" id="ARBA00023237"/>
    </source>
</evidence>
<evidence type="ECO:0000256" key="1">
    <source>
        <dbReference type="ARBA" id="ARBA00004442"/>
    </source>
</evidence>
<dbReference type="PRINTS" id="PR01021">
    <property type="entry name" value="OMPADOMAIN"/>
</dbReference>
<dbReference type="Pfam" id="PF00691">
    <property type="entry name" value="OmpA"/>
    <property type="match status" value="1"/>
</dbReference>
<feature type="signal peptide" evidence="5">
    <location>
        <begin position="1"/>
        <end position="17"/>
    </location>
</feature>
<keyword evidence="3" id="KW-0998">Cell outer membrane</keyword>
<evidence type="ECO:0000313" key="8">
    <source>
        <dbReference type="Proteomes" id="UP001491349"/>
    </source>
</evidence>
<dbReference type="InterPro" id="IPR036737">
    <property type="entry name" value="OmpA-like_sf"/>
</dbReference>
<protein>
    <submittedName>
        <fullName evidence="7">OmpA family protein</fullName>
    </submittedName>
</protein>
<feature type="chain" id="PRO_5045531122" evidence="5">
    <location>
        <begin position="18"/>
        <end position="437"/>
    </location>
</feature>
<accession>A0ABU9DZV0</accession>
<dbReference type="EMBL" id="JBBPCB010000001">
    <property type="protein sequence ID" value="MEK8179197.1"/>
    <property type="molecule type" value="Genomic_DNA"/>
</dbReference>
<name>A0ABU9DZV0_9FLAO</name>
<dbReference type="PANTHER" id="PTHR30329:SF21">
    <property type="entry name" value="LIPOPROTEIN YIAD-RELATED"/>
    <property type="match status" value="1"/>
</dbReference>
<dbReference type="PRINTS" id="PR01023">
    <property type="entry name" value="NAFLGMOTY"/>
</dbReference>
<evidence type="ECO:0000313" key="7">
    <source>
        <dbReference type="EMBL" id="MEK8179197.1"/>
    </source>
</evidence>
<feature type="domain" description="OmpA-like" evidence="6">
    <location>
        <begin position="14"/>
        <end position="130"/>
    </location>
</feature>
<comment type="caution">
    <text evidence="7">The sequence shown here is derived from an EMBL/GenBank/DDBJ whole genome shotgun (WGS) entry which is preliminary data.</text>
</comment>
<dbReference type="SUPFAM" id="SSF103088">
    <property type="entry name" value="OmpA-like"/>
    <property type="match status" value="1"/>
</dbReference>
<evidence type="ECO:0000256" key="2">
    <source>
        <dbReference type="ARBA" id="ARBA00023136"/>
    </source>
</evidence>
<evidence type="ECO:0000259" key="6">
    <source>
        <dbReference type="PROSITE" id="PS51123"/>
    </source>
</evidence>
<keyword evidence="8" id="KW-1185">Reference proteome</keyword>
<evidence type="ECO:0000256" key="4">
    <source>
        <dbReference type="PROSITE-ProRule" id="PRU00473"/>
    </source>
</evidence>
<keyword evidence="2 4" id="KW-0472">Membrane</keyword>
<comment type="subcellular location">
    <subcellularLocation>
        <location evidence="1">Cell outer membrane</location>
    </subcellularLocation>
</comment>
<gene>
    <name evidence="7" type="ORF">WMW71_02480</name>
</gene>
<keyword evidence="5" id="KW-0732">Signal</keyword>
<dbReference type="InterPro" id="IPR050330">
    <property type="entry name" value="Bact_OuterMem_StrucFunc"/>
</dbReference>
<dbReference type="RefSeq" id="WP_187659326.1">
    <property type="nucleotide sequence ID" value="NZ_JACTAB010000001.1"/>
</dbReference>
<dbReference type="InterPro" id="IPR006664">
    <property type="entry name" value="OMP_bac"/>
</dbReference>